<protein>
    <submittedName>
        <fullName evidence="4">CubicO group peptidase (Beta-lactamase class C family)</fullName>
    </submittedName>
</protein>
<name>A0A7W7I0T4_9ACTN</name>
<feature type="domain" description="Beta-lactamase-related" evidence="3">
    <location>
        <begin position="83"/>
        <end position="425"/>
    </location>
</feature>
<evidence type="ECO:0000256" key="2">
    <source>
        <dbReference type="SAM" id="SignalP"/>
    </source>
</evidence>
<keyword evidence="5" id="KW-1185">Reference proteome</keyword>
<organism evidence="4 5">
    <name type="scientific">Actinoplanes digitatis</name>
    <dbReference type="NCBI Taxonomy" id="1868"/>
    <lineage>
        <taxon>Bacteria</taxon>
        <taxon>Bacillati</taxon>
        <taxon>Actinomycetota</taxon>
        <taxon>Actinomycetes</taxon>
        <taxon>Micromonosporales</taxon>
        <taxon>Micromonosporaceae</taxon>
        <taxon>Actinoplanes</taxon>
    </lineage>
</organism>
<dbReference type="SUPFAM" id="SSF56601">
    <property type="entry name" value="beta-lactamase/transpeptidase-like"/>
    <property type="match status" value="1"/>
</dbReference>
<evidence type="ECO:0000313" key="5">
    <source>
        <dbReference type="Proteomes" id="UP000578112"/>
    </source>
</evidence>
<dbReference type="AlphaFoldDB" id="A0A7W7I0T4"/>
<dbReference type="PANTHER" id="PTHR43283">
    <property type="entry name" value="BETA-LACTAMASE-RELATED"/>
    <property type="match status" value="1"/>
</dbReference>
<keyword evidence="2" id="KW-0732">Signal</keyword>
<comment type="caution">
    <text evidence="4">The sequence shown here is derived from an EMBL/GenBank/DDBJ whole genome shotgun (WGS) entry which is preliminary data.</text>
</comment>
<gene>
    <name evidence="4" type="ORF">BJ971_004952</name>
</gene>
<feature type="chain" id="PRO_5038647450" evidence="2">
    <location>
        <begin position="25"/>
        <end position="586"/>
    </location>
</feature>
<dbReference type="InterPro" id="IPR012338">
    <property type="entry name" value="Beta-lactam/transpept-like"/>
</dbReference>
<feature type="signal peptide" evidence="2">
    <location>
        <begin position="1"/>
        <end position="24"/>
    </location>
</feature>
<dbReference type="InterPro" id="IPR001466">
    <property type="entry name" value="Beta-lactam-related"/>
</dbReference>
<evidence type="ECO:0000256" key="1">
    <source>
        <dbReference type="ARBA" id="ARBA00022801"/>
    </source>
</evidence>
<dbReference type="RefSeq" id="WP_184995594.1">
    <property type="nucleotide sequence ID" value="NZ_BOMK01000027.1"/>
</dbReference>
<evidence type="ECO:0000313" key="4">
    <source>
        <dbReference type="EMBL" id="MBB4764396.1"/>
    </source>
</evidence>
<dbReference type="GO" id="GO:0016787">
    <property type="term" value="F:hydrolase activity"/>
    <property type="evidence" value="ECO:0007669"/>
    <property type="project" value="UniProtKB-KW"/>
</dbReference>
<reference evidence="4 5" key="1">
    <citation type="submission" date="2020-08" db="EMBL/GenBank/DDBJ databases">
        <title>Sequencing the genomes of 1000 actinobacteria strains.</title>
        <authorList>
            <person name="Klenk H.-P."/>
        </authorList>
    </citation>
    <scope>NUCLEOTIDE SEQUENCE [LARGE SCALE GENOMIC DNA]</scope>
    <source>
        <strain evidence="4 5">DSM 43149</strain>
    </source>
</reference>
<proteinExistence type="predicted"/>
<sequence length="586" mass="62210">MIRLRFLPPLCVLACLVAGAPAAAEPAPAAAPAVTPADIRFRHDVLRTGTAYEAGLLPDRVAALPGIAASYLEATPDHPGRPAYAGAAVLAAHHGVVVSRFAVGDAVRYTADPGGGIAELPPRQRIPARTDTLWDLASISKLFTTIVVLQQVEAGRVDLDAPVADSVPEFAAGGKESVTVRNLLTHTSGLPAFLPFYSRYGTPEERTAAALVTPVTAGSAPGAQYVYSDIGLIALGVLVQRVTGESLADAVRAGVTGPLGMHDTGYNPGAGQRDRTAATEYQPYVNRGVVWGQVHDENAWSLGGVAGHAGVFSTVDDLAVLCQMLLDGGTYRGRRILSRPMVRQALVDYNADLRPRYPESARGLGFELAKHWYMDGMTSPVTFGHTGFTGTSIVIDPLDQSFLILLSNRVHPDRAWGSNNVARRALARTFAAAHPVHALAGGEPWRTELRDGAVMTLTAPLRRAAGERARASFLLWYDTEPGYDTATLEWSADGVSWAPLPTTLRSGRETVTGDGTFTGFGGRHWWLAAADVPAGTTRLRLSYRTDAASQGRGVLLDRLRVFEPGALLVDGATTFAADGWNPSVNS</sequence>
<keyword evidence="1" id="KW-0378">Hydrolase</keyword>
<dbReference type="Pfam" id="PF00144">
    <property type="entry name" value="Beta-lactamase"/>
    <property type="match status" value="1"/>
</dbReference>
<dbReference type="EMBL" id="JACHNH010000001">
    <property type="protein sequence ID" value="MBB4764396.1"/>
    <property type="molecule type" value="Genomic_DNA"/>
</dbReference>
<accession>A0A7W7I0T4</accession>
<dbReference type="InterPro" id="IPR050789">
    <property type="entry name" value="Diverse_Enzym_Activities"/>
</dbReference>
<evidence type="ECO:0000259" key="3">
    <source>
        <dbReference type="Pfam" id="PF00144"/>
    </source>
</evidence>
<dbReference type="Proteomes" id="UP000578112">
    <property type="component" value="Unassembled WGS sequence"/>
</dbReference>
<dbReference type="Gene3D" id="3.40.710.10">
    <property type="entry name" value="DD-peptidase/beta-lactamase superfamily"/>
    <property type="match status" value="1"/>
</dbReference>
<dbReference type="PANTHER" id="PTHR43283:SF11">
    <property type="entry name" value="BETA-LACTAMASE-RELATED DOMAIN-CONTAINING PROTEIN"/>
    <property type="match status" value="1"/>
</dbReference>